<dbReference type="AlphaFoldDB" id="A0AAD3DE09"/>
<protein>
    <submittedName>
        <fullName evidence="1">Uncharacterized protein</fullName>
    </submittedName>
</protein>
<proteinExistence type="predicted"/>
<keyword evidence="2" id="KW-1185">Reference proteome</keyword>
<organism evidence="1 2">
    <name type="scientific">Astrephomene gubernaculifera</name>
    <dbReference type="NCBI Taxonomy" id="47775"/>
    <lineage>
        <taxon>Eukaryota</taxon>
        <taxon>Viridiplantae</taxon>
        <taxon>Chlorophyta</taxon>
        <taxon>core chlorophytes</taxon>
        <taxon>Chlorophyceae</taxon>
        <taxon>CS clade</taxon>
        <taxon>Chlamydomonadales</taxon>
        <taxon>Astrephomenaceae</taxon>
        <taxon>Astrephomene</taxon>
    </lineage>
</organism>
<sequence>MITSAKMQPSYELQQEVEDADFLQHRQEEKAFRRFILKRHVVTFTSAVSARMVSGVSRNGRDKDASGIKNFLQNPGNRAKVDSFMQATNLSGDSNTFADVLDGNYDSRNDDLHNTTDAFLEESAAQLKRMGAVRLLREEMPWQCALIEHFEYVKNHLFA</sequence>
<dbReference type="Proteomes" id="UP001054857">
    <property type="component" value="Unassembled WGS sequence"/>
</dbReference>
<evidence type="ECO:0000313" key="2">
    <source>
        <dbReference type="Proteomes" id="UP001054857"/>
    </source>
</evidence>
<reference evidence="1 2" key="1">
    <citation type="journal article" date="2021" name="Sci. Rep.">
        <title>Genome sequencing of the multicellular alga Astrephomene provides insights into convergent evolution of germ-soma differentiation.</title>
        <authorList>
            <person name="Yamashita S."/>
            <person name="Yamamoto K."/>
            <person name="Matsuzaki R."/>
            <person name="Suzuki S."/>
            <person name="Yamaguchi H."/>
            <person name="Hirooka S."/>
            <person name="Minakuchi Y."/>
            <person name="Miyagishima S."/>
            <person name="Kawachi M."/>
            <person name="Toyoda A."/>
            <person name="Nozaki H."/>
        </authorList>
    </citation>
    <scope>NUCLEOTIDE SEQUENCE [LARGE SCALE GENOMIC DNA]</scope>
    <source>
        <strain evidence="1 2">NIES-4017</strain>
    </source>
</reference>
<gene>
    <name evidence="1" type="ORF">Agub_g642</name>
</gene>
<accession>A0AAD3DE09</accession>
<evidence type="ECO:0000313" key="1">
    <source>
        <dbReference type="EMBL" id="GFR40094.1"/>
    </source>
</evidence>
<name>A0AAD3DE09_9CHLO</name>
<comment type="caution">
    <text evidence="1">The sequence shown here is derived from an EMBL/GenBank/DDBJ whole genome shotgun (WGS) entry which is preliminary data.</text>
</comment>
<dbReference type="EMBL" id="BMAR01000001">
    <property type="protein sequence ID" value="GFR40094.1"/>
    <property type="molecule type" value="Genomic_DNA"/>
</dbReference>